<feature type="compositionally biased region" description="Low complexity" evidence="5">
    <location>
        <begin position="213"/>
        <end position="234"/>
    </location>
</feature>
<dbReference type="Gene3D" id="4.10.280.10">
    <property type="entry name" value="Helix-loop-helix DNA-binding domain"/>
    <property type="match status" value="1"/>
</dbReference>
<evidence type="ECO:0000256" key="3">
    <source>
        <dbReference type="ARBA" id="ARBA00023125"/>
    </source>
</evidence>
<evidence type="ECO:0000313" key="8">
    <source>
        <dbReference type="Proteomes" id="UP000245119"/>
    </source>
</evidence>
<dbReference type="OrthoDB" id="5976910at2759"/>
<dbReference type="GO" id="GO:0007399">
    <property type="term" value="P:nervous system development"/>
    <property type="evidence" value="ECO:0007669"/>
    <property type="project" value="UniProtKB-KW"/>
</dbReference>
<dbReference type="SUPFAM" id="SSF47459">
    <property type="entry name" value="HLH, helix-loop-helix DNA-binding domain"/>
    <property type="match status" value="1"/>
</dbReference>
<accession>A0A2T7P3P7</accession>
<protein>
    <recommendedName>
        <fullName evidence="6">BHLH domain-containing protein</fullName>
    </recommendedName>
</protein>
<sequence>MLFKENNPSPPPPSPLGAPHPFSHPSSAKIAGAKNCKRRLDFNHNLNDDKNATFDLDAHGVGFREILNVSLNASREDGLGVFLASAKGAAAGGGRLSEVTPRLTNDPELAVTPGRAPTVAVARRNERERNRVKLINMTFATLREHLPQYASKGGKNRKMSKVETLRAAIDYIRQLQTLTEDVAVVKEEKEEEEEPETAGVSSPTQPAPHHHAVSSPSSSLGAPRSPSSDDCCSSYDQLSPGDDHELLDFATWF</sequence>
<evidence type="ECO:0000259" key="6">
    <source>
        <dbReference type="PROSITE" id="PS50888"/>
    </source>
</evidence>
<organism evidence="7 8">
    <name type="scientific">Pomacea canaliculata</name>
    <name type="common">Golden apple snail</name>
    <dbReference type="NCBI Taxonomy" id="400727"/>
    <lineage>
        <taxon>Eukaryota</taxon>
        <taxon>Metazoa</taxon>
        <taxon>Spiralia</taxon>
        <taxon>Lophotrochozoa</taxon>
        <taxon>Mollusca</taxon>
        <taxon>Gastropoda</taxon>
        <taxon>Caenogastropoda</taxon>
        <taxon>Architaenioglossa</taxon>
        <taxon>Ampullarioidea</taxon>
        <taxon>Ampullariidae</taxon>
        <taxon>Pomacea</taxon>
    </lineage>
</organism>
<dbReference type="AlphaFoldDB" id="A0A2T7P3P7"/>
<dbReference type="STRING" id="400727.A0A2T7P3P7"/>
<dbReference type="EMBL" id="PZQS01000006">
    <property type="protein sequence ID" value="PVD28039.1"/>
    <property type="molecule type" value="Genomic_DNA"/>
</dbReference>
<evidence type="ECO:0000256" key="4">
    <source>
        <dbReference type="ARBA" id="ARBA00023242"/>
    </source>
</evidence>
<reference evidence="7 8" key="1">
    <citation type="submission" date="2018-04" db="EMBL/GenBank/DDBJ databases">
        <title>The genome of golden apple snail Pomacea canaliculata provides insight into stress tolerance and invasive adaptation.</title>
        <authorList>
            <person name="Liu C."/>
            <person name="Liu B."/>
            <person name="Ren Y."/>
            <person name="Zhang Y."/>
            <person name="Wang H."/>
            <person name="Li S."/>
            <person name="Jiang F."/>
            <person name="Yin L."/>
            <person name="Zhang G."/>
            <person name="Qian W."/>
            <person name="Fan W."/>
        </authorList>
    </citation>
    <scope>NUCLEOTIDE SEQUENCE [LARGE SCALE GENOMIC DNA]</scope>
    <source>
        <strain evidence="7">SZHN2017</strain>
        <tissue evidence="7">Muscle</tissue>
    </source>
</reference>
<evidence type="ECO:0000256" key="5">
    <source>
        <dbReference type="SAM" id="MobiDB-lite"/>
    </source>
</evidence>
<dbReference type="InterPro" id="IPR015660">
    <property type="entry name" value="MASH1/Ascl1a-like"/>
</dbReference>
<feature type="region of interest" description="Disordered" evidence="5">
    <location>
        <begin position="1"/>
        <end position="28"/>
    </location>
</feature>
<dbReference type="GO" id="GO:0000981">
    <property type="term" value="F:DNA-binding transcription factor activity, RNA polymerase II-specific"/>
    <property type="evidence" value="ECO:0007669"/>
    <property type="project" value="TreeGrafter"/>
</dbReference>
<name>A0A2T7P3P7_POMCA</name>
<keyword evidence="2" id="KW-0524">Neurogenesis</keyword>
<evidence type="ECO:0000256" key="1">
    <source>
        <dbReference type="ARBA" id="ARBA00004123"/>
    </source>
</evidence>
<gene>
    <name evidence="7" type="ORF">C0Q70_10620</name>
</gene>
<dbReference type="Proteomes" id="UP000245119">
    <property type="component" value="Linkage Group LG6"/>
</dbReference>
<dbReference type="InterPro" id="IPR036638">
    <property type="entry name" value="HLH_DNA-bd_sf"/>
</dbReference>
<dbReference type="SMART" id="SM00353">
    <property type="entry name" value="HLH"/>
    <property type="match status" value="1"/>
</dbReference>
<keyword evidence="8" id="KW-1185">Reference proteome</keyword>
<evidence type="ECO:0000313" key="7">
    <source>
        <dbReference type="EMBL" id="PVD28039.1"/>
    </source>
</evidence>
<dbReference type="GO" id="GO:0046983">
    <property type="term" value="F:protein dimerization activity"/>
    <property type="evidence" value="ECO:0007669"/>
    <property type="project" value="InterPro"/>
</dbReference>
<proteinExistence type="predicted"/>
<comment type="subcellular location">
    <subcellularLocation>
        <location evidence="1">Nucleus</location>
    </subcellularLocation>
</comment>
<dbReference type="GO" id="GO:0000977">
    <property type="term" value="F:RNA polymerase II transcription regulatory region sequence-specific DNA binding"/>
    <property type="evidence" value="ECO:0007669"/>
    <property type="project" value="TreeGrafter"/>
</dbReference>
<keyword evidence="4" id="KW-0539">Nucleus</keyword>
<keyword evidence="3" id="KW-0238">DNA-binding</keyword>
<dbReference type="PROSITE" id="PS50888">
    <property type="entry name" value="BHLH"/>
    <property type="match status" value="1"/>
</dbReference>
<feature type="compositionally biased region" description="Pro residues" evidence="5">
    <location>
        <begin position="8"/>
        <end position="18"/>
    </location>
</feature>
<dbReference type="PANTHER" id="PTHR13935:SF106">
    <property type="entry name" value="ACHAETE-SCUTE COMPLEX PROTEIN T5-RELATED"/>
    <property type="match status" value="1"/>
</dbReference>
<comment type="caution">
    <text evidence="7">The sequence shown here is derived from an EMBL/GenBank/DDBJ whole genome shotgun (WGS) entry which is preliminary data.</text>
</comment>
<dbReference type="FunFam" id="4.10.280.10:FF:000029">
    <property type="entry name" value="Achaete-scute family bHLH transcription factor 1"/>
    <property type="match status" value="1"/>
</dbReference>
<dbReference type="InterPro" id="IPR011598">
    <property type="entry name" value="bHLH_dom"/>
</dbReference>
<feature type="region of interest" description="Disordered" evidence="5">
    <location>
        <begin position="186"/>
        <end position="243"/>
    </location>
</feature>
<feature type="domain" description="BHLH" evidence="6">
    <location>
        <begin position="119"/>
        <end position="175"/>
    </location>
</feature>
<dbReference type="PANTHER" id="PTHR13935">
    <property type="entry name" value="ACHAETE-SCUTE TRANSCRIPTION FACTOR-RELATED"/>
    <property type="match status" value="1"/>
</dbReference>
<dbReference type="GO" id="GO:0090575">
    <property type="term" value="C:RNA polymerase II transcription regulator complex"/>
    <property type="evidence" value="ECO:0007669"/>
    <property type="project" value="TreeGrafter"/>
</dbReference>
<dbReference type="Pfam" id="PF00010">
    <property type="entry name" value="HLH"/>
    <property type="match status" value="1"/>
</dbReference>
<evidence type="ECO:0000256" key="2">
    <source>
        <dbReference type="ARBA" id="ARBA00022902"/>
    </source>
</evidence>